<dbReference type="Proteomes" id="UP000886520">
    <property type="component" value="Chromosome 22"/>
</dbReference>
<comment type="caution">
    <text evidence="1">The sequence shown here is derived from an EMBL/GenBank/DDBJ whole genome shotgun (WGS) entry which is preliminary data.</text>
</comment>
<dbReference type="EMBL" id="JABFUD020000022">
    <property type="protein sequence ID" value="KAI5062494.1"/>
    <property type="molecule type" value="Genomic_DNA"/>
</dbReference>
<proteinExistence type="predicted"/>
<gene>
    <name evidence="1" type="ORF">GOP47_0023033</name>
</gene>
<accession>A0A9D4U6J1</accession>
<name>A0A9D4U6J1_ADICA</name>
<protein>
    <submittedName>
        <fullName evidence="1">Uncharacterized protein</fullName>
    </submittedName>
</protein>
<evidence type="ECO:0000313" key="2">
    <source>
        <dbReference type="Proteomes" id="UP000886520"/>
    </source>
</evidence>
<organism evidence="1 2">
    <name type="scientific">Adiantum capillus-veneris</name>
    <name type="common">Maidenhair fern</name>
    <dbReference type="NCBI Taxonomy" id="13818"/>
    <lineage>
        <taxon>Eukaryota</taxon>
        <taxon>Viridiplantae</taxon>
        <taxon>Streptophyta</taxon>
        <taxon>Embryophyta</taxon>
        <taxon>Tracheophyta</taxon>
        <taxon>Polypodiopsida</taxon>
        <taxon>Polypodiidae</taxon>
        <taxon>Polypodiales</taxon>
        <taxon>Pteridineae</taxon>
        <taxon>Pteridaceae</taxon>
        <taxon>Vittarioideae</taxon>
        <taxon>Adiantum</taxon>
    </lineage>
</organism>
<dbReference type="AlphaFoldDB" id="A0A9D4U6J1"/>
<reference evidence="1" key="1">
    <citation type="submission" date="2021-01" db="EMBL/GenBank/DDBJ databases">
        <title>Adiantum capillus-veneris genome.</title>
        <authorList>
            <person name="Fang Y."/>
            <person name="Liao Q."/>
        </authorList>
    </citation>
    <scope>NUCLEOTIDE SEQUENCE</scope>
    <source>
        <strain evidence="1">H3</strain>
        <tissue evidence="1">Leaf</tissue>
    </source>
</reference>
<sequence>MPKVGSTVDETVHVTVILKVHMPPDVENFQHYKDNCHFTREDLSTLFSQVSPPIFMHSFFGTGTIIPMQTDRRKSPCVQKVH</sequence>
<keyword evidence="2" id="KW-1185">Reference proteome</keyword>
<evidence type="ECO:0000313" key="1">
    <source>
        <dbReference type="EMBL" id="KAI5062494.1"/>
    </source>
</evidence>